<protein>
    <recommendedName>
        <fullName evidence="4">SPRY domain-containing protein</fullName>
    </recommendedName>
</protein>
<evidence type="ECO:0000313" key="3">
    <source>
        <dbReference type="Proteomes" id="UP000324800"/>
    </source>
</evidence>
<comment type="caution">
    <text evidence="2">The sequence shown here is derived from an EMBL/GenBank/DDBJ whole genome shotgun (WGS) entry which is preliminary data.</text>
</comment>
<feature type="compositionally biased region" description="Acidic residues" evidence="1">
    <location>
        <begin position="196"/>
        <end position="207"/>
    </location>
</feature>
<feature type="region of interest" description="Disordered" evidence="1">
    <location>
        <begin position="191"/>
        <end position="212"/>
    </location>
</feature>
<evidence type="ECO:0000313" key="2">
    <source>
        <dbReference type="EMBL" id="KAA6382905.1"/>
    </source>
</evidence>
<dbReference type="AlphaFoldDB" id="A0A5J4VK60"/>
<organism evidence="2 3">
    <name type="scientific">Streblomastix strix</name>
    <dbReference type="NCBI Taxonomy" id="222440"/>
    <lineage>
        <taxon>Eukaryota</taxon>
        <taxon>Metamonada</taxon>
        <taxon>Preaxostyla</taxon>
        <taxon>Oxymonadida</taxon>
        <taxon>Streblomastigidae</taxon>
        <taxon>Streblomastix</taxon>
    </lineage>
</organism>
<gene>
    <name evidence="2" type="ORF">EZS28_021566</name>
</gene>
<evidence type="ECO:0000256" key="1">
    <source>
        <dbReference type="SAM" id="MobiDB-lite"/>
    </source>
</evidence>
<feature type="region of interest" description="Disordered" evidence="1">
    <location>
        <begin position="378"/>
        <end position="406"/>
    </location>
</feature>
<evidence type="ECO:0008006" key="4">
    <source>
        <dbReference type="Google" id="ProtNLM"/>
    </source>
</evidence>
<sequence length="406" mass="46131">ASVPLSGPLSAHAIIPDEDLVRQSDNKIQHSDKSNQIACIAFDPIVSEGIVRFEGEFEKHWKYDNTFGIADASAVFAPDKWPGGSGNKKKTVRYECDGRLQQLGEKIRGNSKFLDPLAMEVNMSATPRTLRFFMDNEEQPISVINIPSSIRFYIFFREEGSSFTVTKFEYLQSPTAKGEIEEARVLEWGKNWKQNEDEEDEAEDESKDEIPSQVQIHYTPKLPNPDCVKVKGHRFTAIEENASTILFDPVIKKGITRFEVLNVSYLLSAGIADESLSFVGDVYPSKLDVSKIVDYSYYEGNLQHIGDWIKGNEGLEEGDRIAMELNMESSPRTLTFFVNDKEQPNYVSNVPDAVRFFAYIAVEDSLFKILKFEEIPEPTAKHESESRSLEYGTEWKNEQKEDCTIQ</sequence>
<accession>A0A5J4VK60</accession>
<reference evidence="2 3" key="1">
    <citation type="submission" date="2019-03" db="EMBL/GenBank/DDBJ databases">
        <title>Single cell metagenomics reveals metabolic interactions within the superorganism composed of flagellate Streblomastix strix and complex community of Bacteroidetes bacteria on its surface.</title>
        <authorList>
            <person name="Treitli S.C."/>
            <person name="Kolisko M."/>
            <person name="Husnik F."/>
            <person name="Keeling P."/>
            <person name="Hampl V."/>
        </authorList>
    </citation>
    <scope>NUCLEOTIDE SEQUENCE [LARGE SCALE GENOMIC DNA]</scope>
    <source>
        <strain evidence="2">ST1C</strain>
    </source>
</reference>
<dbReference type="Proteomes" id="UP000324800">
    <property type="component" value="Unassembled WGS sequence"/>
</dbReference>
<dbReference type="EMBL" id="SNRW01006522">
    <property type="protein sequence ID" value="KAA6382905.1"/>
    <property type="molecule type" value="Genomic_DNA"/>
</dbReference>
<feature type="non-terminal residue" evidence="2">
    <location>
        <position position="1"/>
    </location>
</feature>
<name>A0A5J4VK60_9EUKA</name>
<dbReference type="OrthoDB" id="2306477at2759"/>
<proteinExistence type="predicted"/>